<dbReference type="InterPro" id="IPR019174">
    <property type="entry name" value="NADH_DH_b-subcmplx_su6"/>
</dbReference>
<evidence type="ECO:0008006" key="3">
    <source>
        <dbReference type="Google" id="ProtNLM"/>
    </source>
</evidence>
<accession>A0AAW1DFY5</accession>
<dbReference type="AlphaFoldDB" id="A0AAW1DFY5"/>
<dbReference type="GO" id="GO:0006120">
    <property type="term" value="P:mitochondrial electron transport, NADH to ubiquinone"/>
    <property type="evidence" value="ECO:0007669"/>
    <property type="project" value="InterPro"/>
</dbReference>
<name>A0AAW1DFY5_9HEMI</name>
<dbReference type="Proteomes" id="UP001461498">
    <property type="component" value="Unassembled WGS sequence"/>
</dbReference>
<sequence>MASETGGVKAFSIQGRLYRERERLHGMTDKERAWRKQWHKDQHLAHGEPKFVPELYKELYNPIRRAYMKPLNILFNALEPVLGKNLATSSRVITGKLLMGIAAIYATAYYFKYNGHDWTTKGGWRAVVSRKACYPGEGGFPAISPRTVGADYADRDMSRQVYAIIYFNFMQRGDFSR</sequence>
<dbReference type="Pfam" id="PF09782">
    <property type="entry name" value="NDUF_B6"/>
    <property type="match status" value="1"/>
</dbReference>
<keyword evidence="2" id="KW-1185">Reference proteome</keyword>
<evidence type="ECO:0000313" key="1">
    <source>
        <dbReference type="EMBL" id="KAK9508940.1"/>
    </source>
</evidence>
<organism evidence="1 2">
    <name type="scientific">Rhynocoris fuscipes</name>
    <dbReference type="NCBI Taxonomy" id="488301"/>
    <lineage>
        <taxon>Eukaryota</taxon>
        <taxon>Metazoa</taxon>
        <taxon>Ecdysozoa</taxon>
        <taxon>Arthropoda</taxon>
        <taxon>Hexapoda</taxon>
        <taxon>Insecta</taxon>
        <taxon>Pterygota</taxon>
        <taxon>Neoptera</taxon>
        <taxon>Paraneoptera</taxon>
        <taxon>Hemiptera</taxon>
        <taxon>Heteroptera</taxon>
        <taxon>Panheteroptera</taxon>
        <taxon>Cimicomorpha</taxon>
        <taxon>Reduviidae</taxon>
        <taxon>Harpactorinae</taxon>
        <taxon>Harpactorini</taxon>
        <taxon>Rhynocoris</taxon>
    </lineage>
</organism>
<dbReference type="GO" id="GO:0005739">
    <property type="term" value="C:mitochondrion"/>
    <property type="evidence" value="ECO:0007669"/>
    <property type="project" value="GOC"/>
</dbReference>
<gene>
    <name evidence="1" type="ORF">O3M35_006371</name>
</gene>
<evidence type="ECO:0000313" key="2">
    <source>
        <dbReference type="Proteomes" id="UP001461498"/>
    </source>
</evidence>
<protein>
    <recommendedName>
        <fullName evidence="3">Complex I-B17</fullName>
    </recommendedName>
</protein>
<dbReference type="EMBL" id="JAPXFL010000003">
    <property type="protein sequence ID" value="KAK9508940.1"/>
    <property type="molecule type" value="Genomic_DNA"/>
</dbReference>
<comment type="caution">
    <text evidence="1">The sequence shown here is derived from an EMBL/GenBank/DDBJ whole genome shotgun (WGS) entry which is preliminary data.</text>
</comment>
<proteinExistence type="predicted"/>
<dbReference type="PANTHER" id="PTHR21106">
    <property type="entry name" value="NADH DEHYDROGENASE [UBIQUINONE] 1 BETA SUBCOMPLEX SUBUNIT 6"/>
    <property type="match status" value="1"/>
</dbReference>
<dbReference type="PANTHER" id="PTHR21106:SF2">
    <property type="entry name" value="NADH DEHYDROGENASE [UBIQUINONE] 1 BETA SUBCOMPLEX SUBUNIT 6"/>
    <property type="match status" value="1"/>
</dbReference>
<reference evidence="1 2" key="1">
    <citation type="submission" date="2022-12" db="EMBL/GenBank/DDBJ databases">
        <title>Chromosome-level genome assembly of true bugs.</title>
        <authorList>
            <person name="Ma L."/>
            <person name="Li H."/>
        </authorList>
    </citation>
    <scope>NUCLEOTIDE SEQUENCE [LARGE SCALE GENOMIC DNA]</scope>
    <source>
        <strain evidence="1">Lab_2022b</strain>
    </source>
</reference>